<name>A0A7X0PBU4_9BURK</name>
<feature type="signal peptide" evidence="1">
    <location>
        <begin position="1"/>
        <end position="19"/>
    </location>
</feature>
<evidence type="ECO:0000313" key="2">
    <source>
        <dbReference type="EMBL" id="MBB6559028.1"/>
    </source>
</evidence>
<dbReference type="RefSeq" id="WP_184856424.1">
    <property type="nucleotide sequence ID" value="NZ_JACHLK010000002.1"/>
</dbReference>
<dbReference type="Proteomes" id="UP000575083">
    <property type="component" value="Unassembled WGS sequence"/>
</dbReference>
<reference evidence="2 3" key="1">
    <citation type="submission" date="2020-08" db="EMBL/GenBank/DDBJ databases">
        <title>Functional genomics of gut bacteria from endangered species of beetles.</title>
        <authorList>
            <person name="Carlos-Shanley C."/>
        </authorList>
    </citation>
    <scope>NUCLEOTIDE SEQUENCE [LARGE SCALE GENOMIC DNA]</scope>
    <source>
        <strain evidence="2 3">S00198</strain>
    </source>
</reference>
<accession>A0A7X0PBU4</accession>
<protein>
    <submittedName>
        <fullName evidence="2">Uncharacterized protein</fullName>
    </submittedName>
</protein>
<comment type="caution">
    <text evidence="2">The sequence shown here is derived from an EMBL/GenBank/DDBJ whole genome shotgun (WGS) entry which is preliminary data.</text>
</comment>
<organism evidence="2 3">
    <name type="scientific">Acidovorax soli</name>
    <dbReference type="NCBI Taxonomy" id="592050"/>
    <lineage>
        <taxon>Bacteria</taxon>
        <taxon>Pseudomonadati</taxon>
        <taxon>Pseudomonadota</taxon>
        <taxon>Betaproteobacteria</taxon>
        <taxon>Burkholderiales</taxon>
        <taxon>Comamonadaceae</taxon>
        <taxon>Acidovorax</taxon>
    </lineage>
</organism>
<keyword evidence="3" id="KW-1185">Reference proteome</keyword>
<keyword evidence="1" id="KW-0732">Signal</keyword>
<gene>
    <name evidence="2" type="ORF">HNP48_001692</name>
</gene>
<proteinExistence type="predicted"/>
<dbReference type="AlphaFoldDB" id="A0A7X0PBU4"/>
<evidence type="ECO:0000313" key="3">
    <source>
        <dbReference type="Proteomes" id="UP000575083"/>
    </source>
</evidence>
<sequence length="333" mass="36637">MKRILALLFFLLSVGYTHALGIIDSASLTQYSGWGCDPTLPGQQLAIQAWRDDGKLIGTTIASLPREQAVGTACNSPHSAHGFVMAVQNDPSLLDNKWHEVRLVTAGPNSTVIPLNNSPVMIFFEGPANNALPPANPGDVVARDLDSPVFSDLGHIGVWDGTYVIEMLNGGINGNYVNLNSWEDFKLRQKTWDSIRVNYSNSHTIRSCWDRVCDFLPSNGHISLTARQAVAARAFQVFLIGADYTRTALVVVAEPEMTEKPTSYRRPSVRGMYRCDTFVIDAFKTTTLLNNNVYHPIRSEANPPSGWSSKISAFSNSAAIPNPRALYDLIRNL</sequence>
<feature type="chain" id="PRO_5031089261" evidence="1">
    <location>
        <begin position="20"/>
        <end position="333"/>
    </location>
</feature>
<evidence type="ECO:0000256" key="1">
    <source>
        <dbReference type="SAM" id="SignalP"/>
    </source>
</evidence>
<dbReference type="EMBL" id="JACHLK010000002">
    <property type="protein sequence ID" value="MBB6559028.1"/>
    <property type="molecule type" value="Genomic_DNA"/>
</dbReference>